<dbReference type="GO" id="GO:0004175">
    <property type="term" value="F:endopeptidase activity"/>
    <property type="evidence" value="ECO:0007669"/>
    <property type="project" value="TreeGrafter"/>
</dbReference>
<evidence type="ECO:0000259" key="2">
    <source>
        <dbReference type="SMART" id="SM00245"/>
    </source>
</evidence>
<dbReference type="EMBL" id="MWBQ01000023">
    <property type="protein sequence ID" value="OQA61166.1"/>
    <property type="molecule type" value="Genomic_DNA"/>
</dbReference>
<proteinExistence type="predicted"/>
<dbReference type="InterPro" id="IPR036034">
    <property type="entry name" value="PDZ_sf"/>
</dbReference>
<gene>
    <name evidence="3" type="ORF">BWY41_00323</name>
</gene>
<dbReference type="GO" id="GO:0008236">
    <property type="term" value="F:serine-type peptidase activity"/>
    <property type="evidence" value="ECO:0007669"/>
    <property type="project" value="InterPro"/>
</dbReference>
<dbReference type="Gene3D" id="2.30.42.10">
    <property type="match status" value="1"/>
</dbReference>
<dbReference type="SMART" id="SM00245">
    <property type="entry name" value="TSPc"/>
    <property type="match status" value="1"/>
</dbReference>
<comment type="caution">
    <text evidence="3">The sequence shown here is derived from an EMBL/GenBank/DDBJ whole genome shotgun (WGS) entry which is preliminary data.</text>
</comment>
<dbReference type="PANTHER" id="PTHR32060:SF22">
    <property type="entry name" value="CARBOXYL-TERMINAL-PROCESSING PEPTIDASE 3, CHLOROPLASTIC"/>
    <property type="match status" value="1"/>
</dbReference>
<dbReference type="InterPro" id="IPR005151">
    <property type="entry name" value="Tail-specific_protease"/>
</dbReference>
<evidence type="ECO:0000256" key="1">
    <source>
        <dbReference type="SAM" id="SignalP"/>
    </source>
</evidence>
<dbReference type="Gene3D" id="3.90.226.10">
    <property type="entry name" value="2-enoyl-CoA Hydratase, Chain A, domain 1"/>
    <property type="match status" value="1"/>
</dbReference>
<accession>A0A1V5T335</accession>
<dbReference type="Proteomes" id="UP000485569">
    <property type="component" value="Unassembled WGS sequence"/>
</dbReference>
<feature type="chain" id="PRO_5012686339" evidence="1">
    <location>
        <begin position="24"/>
        <end position="495"/>
    </location>
</feature>
<protein>
    <submittedName>
        <fullName evidence="3">Peptidase family S41</fullName>
    </submittedName>
</protein>
<organism evidence="3">
    <name type="scientific">Candidatus Atribacter allofermentans</name>
    <dbReference type="NCBI Taxonomy" id="1852833"/>
    <lineage>
        <taxon>Bacteria</taxon>
        <taxon>Pseudomonadati</taxon>
        <taxon>Atribacterota</taxon>
        <taxon>Atribacteria</taxon>
        <taxon>Atribacterales</taxon>
        <taxon>Atribacteraceae</taxon>
        <taxon>Atribacter</taxon>
    </lineage>
</organism>
<dbReference type="GO" id="GO:0006508">
    <property type="term" value="P:proteolysis"/>
    <property type="evidence" value="ECO:0007669"/>
    <property type="project" value="InterPro"/>
</dbReference>
<sequence>MKRFMVVMIVICTLYLLTVNLLADEQQDNFQAPESEDFSSLIWSEAFDKLQAKFSREYGFTDWKKIDWPALYNQFKPRMNQSQESNDFTAYYLTLREYVHSIPDGHVHMNSLSEIDNHYIGGGFGFSIVKLTDGKIVVIWIDESSEAYTQRMRTGAELVEWNGCPVQAVLNEVSTIFYNNSATDEDSMNQRVRYLTRAPIGTKLSLSFKNLNDEKIIKATLVAYDDHGESLKKTYPATMVSDGLRELILGVENPQNPPESMVEKKILDGNIGYLKIWGLLDADLTDSGEIVSTLGLFKVAIEEFNQKKVKGLIIDIRNNVGGLDSMVADMLASFYTEKTFYEYQSCYNVLSGSWEIRPDETREVNPADPGLYIEPDEPFFGGPIVAIINSKCISSGEGLAMGIKNLPNGEALGFYGTNGSFGLVGSGAQMPGGIEIRWPYGQSLDKNRLVQIDSRDGIGGVVPSVRIPMTLENALRIAQGEDVELEQAIEFIKNL</sequence>
<feature type="domain" description="Tail specific protease" evidence="2">
    <location>
        <begin position="243"/>
        <end position="468"/>
    </location>
</feature>
<evidence type="ECO:0000313" key="3">
    <source>
        <dbReference type="EMBL" id="OQA61166.1"/>
    </source>
</evidence>
<reference evidence="3" key="1">
    <citation type="submission" date="2017-02" db="EMBL/GenBank/DDBJ databases">
        <title>Delving into the versatile metabolic prowess of the omnipresent phylum Bacteroidetes.</title>
        <authorList>
            <person name="Nobu M.K."/>
            <person name="Mei R."/>
            <person name="Narihiro T."/>
            <person name="Kuroda K."/>
            <person name="Liu W.-T."/>
        </authorList>
    </citation>
    <scope>NUCLEOTIDE SEQUENCE</scope>
    <source>
        <strain evidence="3">ADurb.Bin276</strain>
    </source>
</reference>
<dbReference type="AlphaFoldDB" id="A0A1V5T335"/>
<dbReference type="Pfam" id="PF03572">
    <property type="entry name" value="Peptidase_S41"/>
    <property type="match status" value="1"/>
</dbReference>
<dbReference type="Gene3D" id="3.30.750.44">
    <property type="match status" value="1"/>
</dbReference>
<dbReference type="PANTHER" id="PTHR32060">
    <property type="entry name" value="TAIL-SPECIFIC PROTEASE"/>
    <property type="match status" value="1"/>
</dbReference>
<name>A0A1V5T335_9BACT</name>
<dbReference type="SUPFAM" id="SSF52096">
    <property type="entry name" value="ClpP/crotonase"/>
    <property type="match status" value="1"/>
</dbReference>
<keyword evidence="1" id="KW-0732">Signal</keyword>
<feature type="signal peptide" evidence="1">
    <location>
        <begin position="1"/>
        <end position="23"/>
    </location>
</feature>
<dbReference type="InterPro" id="IPR029045">
    <property type="entry name" value="ClpP/crotonase-like_dom_sf"/>
</dbReference>